<dbReference type="AlphaFoldDB" id="W7UXB3"/>
<proteinExistence type="predicted"/>
<evidence type="ECO:0000313" key="1">
    <source>
        <dbReference type="EMBL" id="EWM53042.1"/>
    </source>
</evidence>
<dbReference type="EMBL" id="ATAX01000028">
    <property type="protein sequence ID" value="EWM53042.1"/>
    <property type="molecule type" value="Genomic_DNA"/>
</dbReference>
<keyword evidence="2" id="KW-1185">Reference proteome</keyword>
<dbReference type="RefSeq" id="WP_037300244.1">
    <property type="nucleotide sequence ID" value="NZ_ATAX01000028.1"/>
</dbReference>
<name>W7UXB3_RUMFL</name>
<reference evidence="1 2" key="1">
    <citation type="journal article" date="2014" name="PLoS ONE">
        <title>Rumen cellulosomics: divergent fiber-degrading strategies revealed by comparative genome-wide analysis of six ruminococcal strains.</title>
        <authorList>
            <person name="Dassa B."/>
            <person name="Borovok I."/>
            <person name="Ruimy-Israeli V."/>
            <person name="Lamed R."/>
            <person name="Flint H.J."/>
            <person name="Duncan S.H."/>
            <person name="Henrissat B."/>
            <person name="Coutinho P."/>
            <person name="Morrison M."/>
            <person name="Mosoni P."/>
            <person name="Yeoman C.J."/>
            <person name="White B.A."/>
            <person name="Bayer E.A."/>
        </authorList>
    </citation>
    <scope>NUCLEOTIDE SEQUENCE [LARGE SCALE GENOMIC DNA]</scope>
    <source>
        <strain evidence="1 2">007c</strain>
    </source>
</reference>
<evidence type="ECO:0000313" key="2">
    <source>
        <dbReference type="Proteomes" id="UP000019365"/>
    </source>
</evidence>
<protein>
    <submittedName>
        <fullName evidence="1">Uncharacterized protein</fullName>
    </submittedName>
</protein>
<comment type="caution">
    <text evidence="1">The sequence shown here is derived from an EMBL/GenBank/DDBJ whole genome shotgun (WGS) entry which is preliminary data.</text>
</comment>
<dbReference type="Proteomes" id="UP000019365">
    <property type="component" value="Unassembled WGS sequence"/>
</dbReference>
<accession>W7UXB3</accession>
<sequence>MLGNDEKVWVYLDRREIWDMFVRMAAKERFRFGELPAEKWKFSYVVSVHSSGDMGHLPLFVWCRSFEADTDNCPKKVDFRKFTENGNDYYCLQSRFYRMTF</sequence>
<organism evidence="1 2">
    <name type="scientific">Ruminococcus flavefaciens 007c</name>
    <dbReference type="NCBI Taxonomy" id="1341157"/>
    <lineage>
        <taxon>Bacteria</taxon>
        <taxon>Bacillati</taxon>
        <taxon>Bacillota</taxon>
        <taxon>Clostridia</taxon>
        <taxon>Eubacteriales</taxon>
        <taxon>Oscillospiraceae</taxon>
        <taxon>Ruminococcus</taxon>
    </lineage>
</organism>
<dbReference type="PATRIC" id="fig|1341157.4.peg.2526"/>
<gene>
    <name evidence="1" type="ORF">RF007C_15630</name>
</gene>
<dbReference type="OrthoDB" id="1822435at2"/>